<comment type="caution">
    <text evidence="2">The sequence shown here is derived from an EMBL/GenBank/DDBJ whole genome shotgun (WGS) entry which is preliminary data.</text>
</comment>
<geneLocation type="plasmid" evidence="3">
    <name>cbm2594_p</name>
</geneLocation>
<protein>
    <submittedName>
        <fullName evidence="2">Uncharacterized protein</fullName>
    </submittedName>
</protein>
<dbReference type="EMBL" id="OGUU01000028">
    <property type="protein sequence ID" value="SPC25248.1"/>
    <property type="molecule type" value="Genomic_DNA"/>
</dbReference>
<evidence type="ECO:0000256" key="1">
    <source>
        <dbReference type="SAM" id="Phobius"/>
    </source>
</evidence>
<dbReference type="Proteomes" id="UP000257139">
    <property type="component" value="Plasmid CBM2594_p"/>
</dbReference>
<dbReference type="AlphaFoldDB" id="A0A7Z7JGT0"/>
<keyword evidence="1" id="KW-1133">Transmembrane helix</keyword>
<keyword evidence="1" id="KW-0472">Membrane</keyword>
<gene>
    <name evidence="2" type="ORF">CBM2594_P220008</name>
</gene>
<proteinExistence type="predicted"/>
<accession>A0A7Z7JGT0</accession>
<name>A0A7Z7JGT0_9BURK</name>
<organism evidence="2 3">
    <name type="scientific">Cupriavidus taiwanensis</name>
    <dbReference type="NCBI Taxonomy" id="164546"/>
    <lineage>
        <taxon>Bacteria</taxon>
        <taxon>Pseudomonadati</taxon>
        <taxon>Pseudomonadota</taxon>
        <taxon>Betaproteobacteria</taxon>
        <taxon>Burkholderiales</taxon>
        <taxon>Burkholderiaceae</taxon>
        <taxon>Cupriavidus</taxon>
    </lineage>
</organism>
<reference evidence="2 3" key="1">
    <citation type="submission" date="2018-01" db="EMBL/GenBank/DDBJ databases">
        <authorList>
            <person name="Clerissi C."/>
        </authorList>
    </citation>
    <scope>NUCLEOTIDE SEQUENCE [LARGE SCALE GENOMIC DNA]</scope>
    <source>
        <strain evidence="2">Cupriavidus taiwanensis STM 6021</strain>
        <plasmid evidence="3">cbm2594_p</plasmid>
    </source>
</reference>
<evidence type="ECO:0000313" key="2">
    <source>
        <dbReference type="EMBL" id="SPC25248.1"/>
    </source>
</evidence>
<sequence length="46" mass="5063">MPALNTVTPPDRLTAKKNALVGTMCDRIVLAIALLALIQRVEVRYL</sequence>
<feature type="transmembrane region" description="Helical" evidence="1">
    <location>
        <begin position="20"/>
        <end position="38"/>
    </location>
</feature>
<evidence type="ECO:0000313" key="3">
    <source>
        <dbReference type="Proteomes" id="UP000257139"/>
    </source>
</evidence>
<keyword evidence="1" id="KW-0812">Transmembrane</keyword>